<dbReference type="AlphaFoldDB" id="A0A543NI72"/>
<evidence type="ECO:0000313" key="3">
    <source>
        <dbReference type="EMBL" id="TQN31450.1"/>
    </source>
</evidence>
<keyword evidence="2" id="KW-1133">Transmembrane helix</keyword>
<gene>
    <name evidence="3" type="ORF">FHX37_1354</name>
</gene>
<evidence type="ECO:0000256" key="2">
    <source>
        <dbReference type="SAM" id="Phobius"/>
    </source>
</evidence>
<reference evidence="3 4" key="1">
    <citation type="submission" date="2019-06" db="EMBL/GenBank/DDBJ databases">
        <title>Sequencing the genomes of 1000 actinobacteria strains.</title>
        <authorList>
            <person name="Klenk H.-P."/>
        </authorList>
    </citation>
    <scope>NUCLEOTIDE SEQUENCE [LARGE SCALE GENOMIC DNA]</scope>
    <source>
        <strain evidence="3 4">DSM 45015</strain>
    </source>
</reference>
<feature type="transmembrane region" description="Helical" evidence="2">
    <location>
        <begin position="12"/>
        <end position="34"/>
    </location>
</feature>
<keyword evidence="4" id="KW-1185">Reference proteome</keyword>
<accession>A0A543NI72</accession>
<organism evidence="3 4">
    <name type="scientific">Haloactinospora alba</name>
    <dbReference type="NCBI Taxonomy" id="405555"/>
    <lineage>
        <taxon>Bacteria</taxon>
        <taxon>Bacillati</taxon>
        <taxon>Actinomycetota</taxon>
        <taxon>Actinomycetes</taxon>
        <taxon>Streptosporangiales</taxon>
        <taxon>Nocardiopsidaceae</taxon>
        <taxon>Haloactinospora</taxon>
    </lineage>
</organism>
<sequence length="103" mass="10820">MADEQHEDHGNTVAAWFLTVTWIAAWSIAALAIILGKDFVLWTAVALGASVVCAVISGVMKKFGLGRTSPRPTPPMPEERKPDQRDAAGSAEDNRASAAAGSS</sequence>
<protein>
    <submittedName>
        <fullName evidence="3">Uncharacterized protein</fullName>
    </submittedName>
</protein>
<evidence type="ECO:0000256" key="1">
    <source>
        <dbReference type="SAM" id="MobiDB-lite"/>
    </source>
</evidence>
<keyword evidence="2" id="KW-0812">Transmembrane</keyword>
<dbReference type="Proteomes" id="UP000317422">
    <property type="component" value="Unassembled WGS sequence"/>
</dbReference>
<comment type="caution">
    <text evidence="3">The sequence shown here is derived from an EMBL/GenBank/DDBJ whole genome shotgun (WGS) entry which is preliminary data.</text>
</comment>
<keyword evidence="2" id="KW-0472">Membrane</keyword>
<dbReference type="NCBIfam" id="NF041681">
    <property type="entry name" value="HGxxPAAW"/>
    <property type="match status" value="1"/>
</dbReference>
<dbReference type="OrthoDB" id="3431983at2"/>
<feature type="region of interest" description="Disordered" evidence="1">
    <location>
        <begin position="64"/>
        <end position="103"/>
    </location>
</feature>
<feature type="compositionally biased region" description="Basic and acidic residues" evidence="1">
    <location>
        <begin position="77"/>
        <end position="86"/>
    </location>
</feature>
<dbReference type="RefSeq" id="WP_141922800.1">
    <property type="nucleotide sequence ID" value="NZ_VFQC01000001.1"/>
</dbReference>
<name>A0A543NI72_9ACTN</name>
<feature type="transmembrane region" description="Helical" evidence="2">
    <location>
        <begin position="40"/>
        <end position="60"/>
    </location>
</feature>
<proteinExistence type="predicted"/>
<dbReference type="EMBL" id="VFQC01000001">
    <property type="protein sequence ID" value="TQN31450.1"/>
    <property type="molecule type" value="Genomic_DNA"/>
</dbReference>
<evidence type="ECO:0000313" key="4">
    <source>
        <dbReference type="Proteomes" id="UP000317422"/>
    </source>
</evidence>